<dbReference type="Proteomes" id="UP001217476">
    <property type="component" value="Chromosome"/>
</dbReference>
<evidence type="ECO:0000313" key="2">
    <source>
        <dbReference type="Proteomes" id="UP001217476"/>
    </source>
</evidence>
<proteinExistence type="predicted"/>
<protein>
    <submittedName>
        <fullName evidence="1">Uncharacterized protein</fullName>
    </submittedName>
</protein>
<organism evidence="1 2">
    <name type="scientific">Candidatus Devosia phytovorans</name>
    <dbReference type="NCBI Taxonomy" id="3121372"/>
    <lineage>
        <taxon>Bacteria</taxon>
        <taxon>Pseudomonadati</taxon>
        <taxon>Pseudomonadota</taxon>
        <taxon>Alphaproteobacteria</taxon>
        <taxon>Hyphomicrobiales</taxon>
        <taxon>Devosiaceae</taxon>
        <taxon>Devosia</taxon>
    </lineage>
</organism>
<reference evidence="1" key="1">
    <citation type="submission" date="2023-03" db="EMBL/GenBank/DDBJ databases">
        <title>Andean soil-derived lignocellulolytic bacterial consortium as a source of novel taxa and putative plastic-active enzymes.</title>
        <authorList>
            <person name="Diaz-Garcia L."/>
            <person name="Chuvochina M."/>
            <person name="Feuerriegel G."/>
            <person name="Bunk B."/>
            <person name="Sproer C."/>
            <person name="Streit W.R."/>
            <person name="Rodriguez L.M."/>
            <person name="Overmann J."/>
            <person name="Jimenez D.J."/>
        </authorList>
    </citation>
    <scope>NUCLEOTIDE SEQUENCE</scope>
    <source>
        <strain evidence="1">MAG 4196</strain>
    </source>
</reference>
<name>A0AAJ5VUM7_9HYPH</name>
<gene>
    <name evidence="1" type="ORF">P0Y65_02345</name>
</gene>
<evidence type="ECO:0000313" key="1">
    <source>
        <dbReference type="EMBL" id="WEK05114.1"/>
    </source>
</evidence>
<sequence>MRVPSIGLPLDERRIVREGYRIAEAMMRNYRDPPTLLETVTAAARNAGQSLAMLYRNLLRS</sequence>
<dbReference type="EMBL" id="CP119312">
    <property type="protein sequence ID" value="WEK05114.1"/>
    <property type="molecule type" value="Genomic_DNA"/>
</dbReference>
<dbReference type="AlphaFoldDB" id="A0AAJ5VUM7"/>
<accession>A0AAJ5VUM7</accession>